<name>A0A9D4MGX1_DREPO</name>
<sequence>MKSAKRKTKRSPHISRAVESAKSVKLKQCTESIPPQKDELCTMVDCKVVVKNLNHWANVTLCFNLLLPCSRDIYYSTDEKGKETSTQIKKLRGLIKHRSKHIDCTDDIECIGWLQIHSQKFKDKTLVETARNSRNDMFHLNYGRLKDPLYGDKLLSDITNYIAIMEEDIMKSNRIGKYTLEILEEVKEKWDIIMPNSILSLWMQKATTESITEKTDLPVQIQEIITQYEDALQSLNTDMICIHTKTNITKEEKAQELQNTINCKKEMFVKLVKQTEILCEQINQNESYLKCIKQEPANKDNQIDIHLLSSRVKDLDIPSLVFSSSDTNFSNDNPVQQVSVCELELDEKYKNAIDEMNDIRQLQEQKSVCEFELDDKNKNTIDEQNVIRQLREQVANYEKSEKSLYAQLHKMKRELDMRDDRIRDLVKQMSEKEQTLSGQNLHSLNFPCSSGITNFPADDNHDQQCEENGETLLLQPPVFIPEADIAKTSLPHLSRTCDIHPNYESETTT</sequence>
<feature type="coiled-coil region" evidence="1">
    <location>
        <begin position="345"/>
        <end position="414"/>
    </location>
</feature>
<accession>A0A9D4MGX1</accession>
<keyword evidence="1" id="KW-0175">Coiled coil</keyword>
<keyword evidence="3" id="KW-1185">Reference proteome</keyword>
<dbReference type="Proteomes" id="UP000828390">
    <property type="component" value="Unassembled WGS sequence"/>
</dbReference>
<reference evidence="2" key="2">
    <citation type="submission" date="2020-11" db="EMBL/GenBank/DDBJ databases">
        <authorList>
            <person name="McCartney M.A."/>
            <person name="Auch B."/>
            <person name="Kono T."/>
            <person name="Mallez S."/>
            <person name="Becker A."/>
            <person name="Gohl D.M."/>
            <person name="Silverstein K.A.T."/>
            <person name="Koren S."/>
            <person name="Bechman K.B."/>
            <person name="Herman A."/>
            <person name="Abrahante J.E."/>
            <person name="Garbe J."/>
        </authorList>
    </citation>
    <scope>NUCLEOTIDE SEQUENCE</scope>
    <source>
        <strain evidence="2">Duluth1</strain>
        <tissue evidence="2">Whole animal</tissue>
    </source>
</reference>
<evidence type="ECO:0000313" key="2">
    <source>
        <dbReference type="EMBL" id="KAH3875469.1"/>
    </source>
</evidence>
<comment type="caution">
    <text evidence="2">The sequence shown here is derived from an EMBL/GenBank/DDBJ whole genome shotgun (WGS) entry which is preliminary data.</text>
</comment>
<evidence type="ECO:0000256" key="1">
    <source>
        <dbReference type="SAM" id="Coils"/>
    </source>
</evidence>
<dbReference type="AlphaFoldDB" id="A0A9D4MGX1"/>
<proteinExistence type="predicted"/>
<dbReference type="EMBL" id="JAIWYP010000002">
    <property type="protein sequence ID" value="KAH3875469.1"/>
    <property type="molecule type" value="Genomic_DNA"/>
</dbReference>
<protein>
    <submittedName>
        <fullName evidence="2">Uncharacterized protein</fullName>
    </submittedName>
</protein>
<evidence type="ECO:0000313" key="3">
    <source>
        <dbReference type="Proteomes" id="UP000828390"/>
    </source>
</evidence>
<reference evidence="2" key="1">
    <citation type="journal article" date="2019" name="bioRxiv">
        <title>The Genome of the Zebra Mussel, Dreissena polymorpha: A Resource for Invasive Species Research.</title>
        <authorList>
            <person name="McCartney M.A."/>
            <person name="Auch B."/>
            <person name="Kono T."/>
            <person name="Mallez S."/>
            <person name="Zhang Y."/>
            <person name="Obille A."/>
            <person name="Becker A."/>
            <person name="Abrahante J.E."/>
            <person name="Garbe J."/>
            <person name="Badalamenti J.P."/>
            <person name="Herman A."/>
            <person name="Mangelson H."/>
            <person name="Liachko I."/>
            <person name="Sullivan S."/>
            <person name="Sone E.D."/>
            <person name="Koren S."/>
            <person name="Silverstein K.A.T."/>
            <person name="Beckman K.B."/>
            <person name="Gohl D.M."/>
        </authorList>
    </citation>
    <scope>NUCLEOTIDE SEQUENCE</scope>
    <source>
        <strain evidence="2">Duluth1</strain>
        <tissue evidence="2">Whole animal</tissue>
    </source>
</reference>
<organism evidence="2 3">
    <name type="scientific">Dreissena polymorpha</name>
    <name type="common">Zebra mussel</name>
    <name type="synonym">Mytilus polymorpha</name>
    <dbReference type="NCBI Taxonomy" id="45954"/>
    <lineage>
        <taxon>Eukaryota</taxon>
        <taxon>Metazoa</taxon>
        <taxon>Spiralia</taxon>
        <taxon>Lophotrochozoa</taxon>
        <taxon>Mollusca</taxon>
        <taxon>Bivalvia</taxon>
        <taxon>Autobranchia</taxon>
        <taxon>Heteroconchia</taxon>
        <taxon>Euheterodonta</taxon>
        <taxon>Imparidentia</taxon>
        <taxon>Neoheterodontei</taxon>
        <taxon>Myida</taxon>
        <taxon>Dreissenoidea</taxon>
        <taxon>Dreissenidae</taxon>
        <taxon>Dreissena</taxon>
    </lineage>
</organism>
<gene>
    <name evidence="2" type="ORF">DPMN_038735</name>
</gene>